<evidence type="ECO:0000313" key="7">
    <source>
        <dbReference type="EMBL" id="MCI0128308.1"/>
    </source>
</evidence>
<dbReference type="GO" id="GO:0016020">
    <property type="term" value="C:membrane"/>
    <property type="evidence" value="ECO:0007669"/>
    <property type="project" value="UniProtKB-SubCell"/>
</dbReference>
<dbReference type="RefSeq" id="WP_281736513.1">
    <property type="nucleotide sequence ID" value="NZ_JAKETQ010000002.1"/>
</dbReference>
<dbReference type="AlphaFoldDB" id="A0AA41UC84"/>
<evidence type="ECO:0000256" key="5">
    <source>
        <dbReference type="SAM" id="Phobius"/>
    </source>
</evidence>
<dbReference type="InterPro" id="IPR000620">
    <property type="entry name" value="EamA_dom"/>
</dbReference>
<feature type="transmembrane region" description="Helical" evidence="5">
    <location>
        <begin position="237"/>
        <end position="257"/>
    </location>
</feature>
<keyword evidence="3 5" id="KW-1133">Transmembrane helix</keyword>
<dbReference type="InterPro" id="IPR037185">
    <property type="entry name" value="EmrE-like"/>
</dbReference>
<dbReference type="PANTHER" id="PTHR32322">
    <property type="entry name" value="INNER MEMBRANE TRANSPORTER"/>
    <property type="match status" value="1"/>
</dbReference>
<evidence type="ECO:0000256" key="4">
    <source>
        <dbReference type="ARBA" id="ARBA00023136"/>
    </source>
</evidence>
<proteinExistence type="predicted"/>
<feature type="transmembrane region" description="Helical" evidence="5">
    <location>
        <begin position="138"/>
        <end position="156"/>
    </location>
</feature>
<dbReference type="Pfam" id="PF00892">
    <property type="entry name" value="EamA"/>
    <property type="match status" value="2"/>
</dbReference>
<feature type="domain" description="EamA" evidence="6">
    <location>
        <begin position="7"/>
        <end position="131"/>
    </location>
</feature>
<organism evidence="7 8">
    <name type="scientific">Paradevosia shaoguanensis</name>
    <dbReference type="NCBI Taxonomy" id="1335043"/>
    <lineage>
        <taxon>Bacteria</taxon>
        <taxon>Pseudomonadati</taxon>
        <taxon>Pseudomonadota</taxon>
        <taxon>Alphaproteobacteria</taxon>
        <taxon>Hyphomicrobiales</taxon>
        <taxon>Devosiaceae</taxon>
        <taxon>Paradevosia</taxon>
    </lineage>
</organism>
<dbReference type="Proteomes" id="UP001156140">
    <property type="component" value="Unassembled WGS sequence"/>
</dbReference>
<feature type="transmembrane region" description="Helical" evidence="5">
    <location>
        <begin position="115"/>
        <end position="132"/>
    </location>
</feature>
<keyword evidence="8" id="KW-1185">Reference proteome</keyword>
<name>A0AA41UC84_9HYPH</name>
<feature type="transmembrane region" description="Helical" evidence="5">
    <location>
        <begin position="263"/>
        <end position="281"/>
    </location>
</feature>
<comment type="subcellular location">
    <subcellularLocation>
        <location evidence="1">Membrane</location>
        <topology evidence="1">Multi-pass membrane protein</topology>
    </subcellularLocation>
</comment>
<feature type="transmembrane region" description="Helical" evidence="5">
    <location>
        <begin position="33"/>
        <end position="51"/>
    </location>
</feature>
<evidence type="ECO:0000256" key="3">
    <source>
        <dbReference type="ARBA" id="ARBA00022989"/>
    </source>
</evidence>
<feature type="domain" description="EamA" evidence="6">
    <location>
        <begin position="143"/>
        <end position="280"/>
    </location>
</feature>
<keyword evidence="4 5" id="KW-0472">Membrane</keyword>
<feature type="transmembrane region" description="Helical" evidence="5">
    <location>
        <begin position="7"/>
        <end position="27"/>
    </location>
</feature>
<evidence type="ECO:0000259" key="6">
    <source>
        <dbReference type="Pfam" id="PF00892"/>
    </source>
</evidence>
<evidence type="ECO:0000256" key="2">
    <source>
        <dbReference type="ARBA" id="ARBA00022692"/>
    </source>
</evidence>
<evidence type="ECO:0000313" key="8">
    <source>
        <dbReference type="Proteomes" id="UP001156140"/>
    </source>
</evidence>
<feature type="transmembrane region" description="Helical" evidence="5">
    <location>
        <begin position="210"/>
        <end position="230"/>
    </location>
</feature>
<dbReference type="SUPFAM" id="SSF103481">
    <property type="entry name" value="Multidrug resistance efflux transporter EmrE"/>
    <property type="match status" value="2"/>
</dbReference>
<comment type="caution">
    <text evidence="7">The sequence shown here is derived from an EMBL/GenBank/DDBJ whole genome shotgun (WGS) entry which is preliminary data.</text>
</comment>
<feature type="transmembrane region" description="Helical" evidence="5">
    <location>
        <begin position="58"/>
        <end position="80"/>
    </location>
</feature>
<feature type="transmembrane region" description="Helical" evidence="5">
    <location>
        <begin position="168"/>
        <end position="190"/>
    </location>
</feature>
<keyword evidence="2 5" id="KW-0812">Transmembrane</keyword>
<sequence length="293" mass="30908">MSLRDTLLALVVVVVWGVNFVAIKWGVEEMPPLFLSALRYLAAALPAVFFVRPPKVAFPILLTYGLAVGVLQFGLLFSAIGLGMPAGLSSLVMQVQAFFTIALAVVFLGERPRPAQLVGALIAFLGIGVIAFERFDGAALVPLLMTIAAAFFWGVSNIATKKAGRIDMFAFVVWASLIPPLPLLALSFLVEGPDAMLAGLTHMSLRTVGSIAFLGYCATLMGYGLWSYLLGRYPASLVAPFSLLVPVVGIGSAVLILGEPLSGLELAGSALVFAGLLLNVFGPRLFSRLAPAQ</sequence>
<reference evidence="7" key="1">
    <citation type="submission" date="2022-03" db="EMBL/GenBank/DDBJ databases">
        <title>The complete genome sequence of a Methyloterrigena soli.</title>
        <authorList>
            <person name="Zi Z."/>
        </authorList>
    </citation>
    <scope>NUCLEOTIDE SEQUENCE</scope>
    <source>
        <strain evidence="7">M48</strain>
    </source>
</reference>
<protein>
    <submittedName>
        <fullName evidence="7">EamA family transporter</fullName>
    </submittedName>
</protein>
<dbReference type="InterPro" id="IPR050638">
    <property type="entry name" value="AA-Vitamin_Transporters"/>
</dbReference>
<accession>A0AA41UC84</accession>
<dbReference type="PANTHER" id="PTHR32322:SF9">
    <property type="entry name" value="AMINO-ACID METABOLITE EFFLUX PUMP-RELATED"/>
    <property type="match status" value="1"/>
</dbReference>
<gene>
    <name evidence="7" type="ORF">ML536_15870</name>
</gene>
<evidence type="ECO:0000256" key="1">
    <source>
        <dbReference type="ARBA" id="ARBA00004141"/>
    </source>
</evidence>
<feature type="transmembrane region" description="Helical" evidence="5">
    <location>
        <begin position="86"/>
        <end position="108"/>
    </location>
</feature>
<dbReference type="EMBL" id="JALAZD010000002">
    <property type="protein sequence ID" value="MCI0128308.1"/>
    <property type="molecule type" value="Genomic_DNA"/>
</dbReference>